<keyword evidence="2" id="KW-0285">Flavoprotein</keyword>
<organism evidence="6 7">
    <name type="scientific">Nitrincola lacisaponensis</name>
    <dbReference type="NCBI Taxonomy" id="267850"/>
    <lineage>
        <taxon>Bacteria</taxon>
        <taxon>Pseudomonadati</taxon>
        <taxon>Pseudomonadota</taxon>
        <taxon>Gammaproteobacteria</taxon>
        <taxon>Oceanospirillales</taxon>
        <taxon>Oceanospirillaceae</taxon>
        <taxon>Nitrincola</taxon>
    </lineage>
</organism>
<dbReference type="SUPFAM" id="SSF160996">
    <property type="entry name" value="HI0933 insert domain-like"/>
    <property type="match status" value="1"/>
</dbReference>
<dbReference type="Pfam" id="PF22780">
    <property type="entry name" value="HI0933_like_1st"/>
    <property type="match status" value="1"/>
</dbReference>
<evidence type="ECO:0000259" key="5">
    <source>
        <dbReference type="Pfam" id="PF22780"/>
    </source>
</evidence>
<evidence type="ECO:0000256" key="3">
    <source>
        <dbReference type="ARBA" id="ARBA00022827"/>
    </source>
</evidence>
<keyword evidence="7" id="KW-1185">Reference proteome</keyword>
<dbReference type="STRING" id="267850.ADINL_2084"/>
<evidence type="ECO:0000259" key="4">
    <source>
        <dbReference type="Pfam" id="PF03486"/>
    </source>
</evidence>
<dbReference type="Gene3D" id="2.40.30.10">
    <property type="entry name" value="Translation factors"/>
    <property type="match status" value="1"/>
</dbReference>
<dbReference type="InterPro" id="IPR004792">
    <property type="entry name" value="BaiN-like"/>
</dbReference>
<evidence type="ECO:0000313" key="7">
    <source>
        <dbReference type="Proteomes" id="UP000027318"/>
    </source>
</evidence>
<dbReference type="Gene3D" id="1.10.8.260">
    <property type="entry name" value="HI0933 insert domain-like"/>
    <property type="match status" value="1"/>
</dbReference>
<dbReference type="Proteomes" id="UP000027318">
    <property type="component" value="Unassembled WGS sequence"/>
</dbReference>
<dbReference type="InterPro" id="IPR055178">
    <property type="entry name" value="RsdA/BaiN/AoA(So)-like_dom"/>
</dbReference>
<dbReference type="AlphaFoldDB" id="A0A063Y1F5"/>
<dbReference type="InterPro" id="IPR057661">
    <property type="entry name" value="RsdA/BaiN/AoA(So)_Rossmann"/>
</dbReference>
<dbReference type="PANTHER" id="PTHR42887">
    <property type="entry name" value="OS12G0638800 PROTEIN"/>
    <property type="match status" value="1"/>
</dbReference>
<dbReference type="NCBIfam" id="TIGR00275">
    <property type="entry name" value="aminoacetone oxidase family FAD-binding enzyme"/>
    <property type="match status" value="1"/>
</dbReference>
<name>A0A063Y1F5_9GAMM</name>
<dbReference type="PANTHER" id="PTHR42887:SF2">
    <property type="entry name" value="OS12G0638800 PROTEIN"/>
    <property type="match status" value="1"/>
</dbReference>
<dbReference type="RefSeq" id="WP_036547478.1">
    <property type="nucleotide sequence ID" value="NZ_JMSZ01000032.1"/>
</dbReference>
<accession>A0A063Y1F5</accession>
<protein>
    <submittedName>
        <fullName evidence="6">NAD(FAD)-utilizing dehydrogenase</fullName>
    </submittedName>
</protein>
<dbReference type="Gene3D" id="3.50.50.60">
    <property type="entry name" value="FAD/NAD(P)-binding domain"/>
    <property type="match status" value="1"/>
</dbReference>
<dbReference type="EMBL" id="JMSZ01000032">
    <property type="protein sequence ID" value="KDE38955.1"/>
    <property type="molecule type" value="Genomic_DNA"/>
</dbReference>
<comment type="cofactor">
    <cofactor evidence="1">
        <name>FAD</name>
        <dbReference type="ChEBI" id="CHEBI:57692"/>
    </cofactor>
</comment>
<dbReference type="InterPro" id="IPR036188">
    <property type="entry name" value="FAD/NAD-bd_sf"/>
</dbReference>
<proteinExistence type="predicted"/>
<dbReference type="PRINTS" id="PR00411">
    <property type="entry name" value="PNDRDTASEI"/>
</dbReference>
<dbReference type="Pfam" id="PF03486">
    <property type="entry name" value="HI0933_like"/>
    <property type="match status" value="1"/>
</dbReference>
<comment type="caution">
    <text evidence="6">The sequence shown here is derived from an EMBL/GenBank/DDBJ whole genome shotgun (WGS) entry which is preliminary data.</text>
</comment>
<dbReference type="OrthoDB" id="9773233at2"/>
<keyword evidence="3" id="KW-0274">FAD</keyword>
<sequence length="407" mass="44693">MRYVDTVIIGAGAAGLMCAATAGQRGRQVLVVDHANKVGKKILMSGGGRCNFTNLQVTPAQYLSANPHFCISALKRYTQQDFIELVQRYQLAYHEKTLGQLFCDNRAKDVLEILLAECELGQVEIQTRCAVSRIRRVTDTDSPPELPETARFELLTSLGPVYCESLVIATGGPSIPTLGATGYGYEVACQFGLKVTELQAALVPFTLKGSWLTLAQSLAGVSMPVTIECRQQLFREALLFTHKGLSGPAALQISNYWYPGDALCINFLPDTDLETELRTWQQGGVKAELKTLLSRLLPKRFVTAWLALPELQQLEGRPVAELSRADINSLVQMFQNWSCVPAGTEGYKTAEVTRGGVCTDQLSSKTFEVKTQPGLFFIGEVLDVTGWLGGFNFQWAWSSGWCAGQYV</sequence>
<dbReference type="SUPFAM" id="SSF51905">
    <property type="entry name" value="FAD/NAD(P)-binding domain"/>
    <property type="match status" value="1"/>
</dbReference>
<evidence type="ECO:0000313" key="6">
    <source>
        <dbReference type="EMBL" id="KDE38955.1"/>
    </source>
</evidence>
<evidence type="ECO:0000256" key="1">
    <source>
        <dbReference type="ARBA" id="ARBA00001974"/>
    </source>
</evidence>
<evidence type="ECO:0000256" key="2">
    <source>
        <dbReference type="ARBA" id="ARBA00022630"/>
    </source>
</evidence>
<reference evidence="6 7" key="1">
    <citation type="journal article" date="2005" name="Int. J. Syst. Evol. Microbiol.">
        <title>Nitrincola lacisaponensis gen. nov., sp. nov., a novel alkaliphilic bacterium isolated from an alkaline, saline lake.</title>
        <authorList>
            <person name="Dimitriu P.A."/>
            <person name="Shukla S.K."/>
            <person name="Conradt J."/>
            <person name="Marquez M.C."/>
            <person name="Ventosa A."/>
            <person name="Maglia A."/>
            <person name="Peyton B.M."/>
            <person name="Pinkart H.C."/>
            <person name="Mormile M.R."/>
        </authorList>
    </citation>
    <scope>NUCLEOTIDE SEQUENCE [LARGE SCALE GENOMIC DNA]</scope>
    <source>
        <strain evidence="6 7">4CA</strain>
    </source>
</reference>
<feature type="domain" description="RsdA/BaiN/AoA(So)-like insert" evidence="5">
    <location>
        <begin position="199"/>
        <end position="352"/>
    </location>
</feature>
<dbReference type="InterPro" id="IPR023166">
    <property type="entry name" value="BaiN-like_dom_sf"/>
</dbReference>
<gene>
    <name evidence="6" type="ORF">ADINL_2084</name>
</gene>
<dbReference type="PATRIC" id="fig|267850.7.peg.2052"/>
<feature type="domain" description="RsdA/BaiN/AoA(So)-like Rossmann fold-like" evidence="4">
    <location>
        <begin position="5"/>
        <end position="405"/>
    </location>
</feature>